<evidence type="ECO:0000313" key="9">
    <source>
        <dbReference type="Proteomes" id="UP001208656"/>
    </source>
</evidence>
<keyword evidence="1 5" id="KW-0479">Metal-binding</keyword>
<dbReference type="PANTHER" id="PTHR11358:SF35">
    <property type="entry name" value="FORMIMIDOYLGLUTAMASE"/>
    <property type="match status" value="1"/>
</dbReference>
<dbReference type="HAMAP" id="MF_00737">
    <property type="entry name" value="Formimidoylglutam"/>
    <property type="match status" value="1"/>
</dbReference>
<comment type="similarity">
    <text evidence="5 7">Belongs to the arginase family.</text>
</comment>
<dbReference type="CDD" id="cd09988">
    <property type="entry name" value="Formimidoylglutamase"/>
    <property type="match status" value="1"/>
</dbReference>
<dbReference type="PANTHER" id="PTHR11358">
    <property type="entry name" value="ARGINASE/AGMATINASE"/>
    <property type="match status" value="1"/>
</dbReference>
<dbReference type="InterPro" id="IPR023696">
    <property type="entry name" value="Ureohydrolase_dom_sf"/>
</dbReference>
<dbReference type="RefSeq" id="WP_263061113.1">
    <property type="nucleotide sequence ID" value="NZ_JAOUSE010000006.1"/>
</dbReference>
<dbReference type="GO" id="GO:0050415">
    <property type="term" value="F:formimidoylglutamase activity"/>
    <property type="evidence" value="ECO:0007669"/>
    <property type="project" value="UniProtKB-EC"/>
</dbReference>
<comment type="pathway">
    <text evidence="5">Amino-acid degradation; L-histidine degradation into L-glutamate; L-glutamate from N-formimidoyl-L-glutamate (hydrolase route): step 1/1.</text>
</comment>
<dbReference type="NCBIfam" id="TIGR01227">
    <property type="entry name" value="hutG"/>
    <property type="match status" value="1"/>
</dbReference>
<protein>
    <recommendedName>
        <fullName evidence="5 6">Formimidoylglutamase</fullName>
        <ecNumber evidence="5 6">3.5.3.8</ecNumber>
    </recommendedName>
    <alternativeName>
        <fullName evidence="5">Formiminoglutamase</fullName>
    </alternativeName>
    <alternativeName>
        <fullName evidence="5">Formiminoglutamate hydrolase</fullName>
    </alternativeName>
</protein>
<evidence type="ECO:0000313" key="8">
    <source>
        <dbReference type="EMBL" id="MCU9593590.1"/>
    </source>
</evidence>
<comment type="cofactor">
    <cofactor evidence="5">
        <name>Mn(2+)</name>
        <dbReference type="ChEBI" id="CHEBI:29035"/>
    </cofactor>
    <text evidence="5">Binds 2 manganese ions per subunit.</text>
</comment>
<evidence type="ECO:0000256" key="7">
    <source>
        <dbReference type="PROSITE-ProRule" id="PRU00742"/>
    </source>
</evidence>
<dbReference type="Pfam" id="PF00491">
    <property type="entry name" value="Arginase"/>
    <property type="match status" value="1"/>
</dbReference>
<feature type="binding site" evidence="5">
    <location>
        <position position="156"/>
    </location>
    <ligand>
        <name>Mn(2+)</name>
        <dbReference type="ChEBI" id="CHEBI:29035"/>
        <label>1</label>
    </ligand>
</feature>
<keyword evidence="4 5" id="KW-0464">Manganese</keyword>
<reference evidence="8 9" key="1">
    <citation type="submission" date="2022-10" db="EMBL/GenBank/DDBJ databases">
        <title>Description of Fervidibacillus gen. nov. in the family Fervidibacillaceae fam. nov. with two species, Fervidibacillus albus sp. nov., and Fervidibacillus halotolerans sp. nov., isolated from tidal flat sediments.</title>
        <authorList>
            <person name="Kwon K.K."/>
            <person name="Yang S.-H."/>
        </authorList>
    </citation>
    <scope>NUCLEOTIDE SEQUENCE [LARGE SCALE GENOMIC DNA]</scope>
    <source>
        <strain evidence="8 9">DSM 23332</strain>
    </source>
</reference>
<dbReference type="InterPro" id="IPR005923">
    <property type="entry name" value="HutG"/>
</dbReference>
<evidence type="ECO:0000256" key="1">
    <source>
        <dbReference type="ARBA" id="ARBA00022723"/>
    </source>
</evidence>
<keyword evidence="9" id="KW-1185">Reference proteome</keyword>
<proteinExistence type="inferred from homology"/>
<gene>
    <name evidence="5 8" type="primary">hutG</name>
    <name evidence="8" type="ORF">OEV82_03850</name>
</gene>
<dbReference type="Gene3D" id="3.40.800.10">
    <property type="entry name" value="Ureohydrolase domain"/>
    <property type="match status" value="1"/>
</dbReference>
<dbReference type="InterPro" id="IPR006035">
    <property type="entry name" value="Ureohydrolase"/>
</dbReference>
<accession>A0ABT2WD34</accession>
<evidence type="ECO:0000256" key="3">
    <source>
        <dbReference type="ARBA" id="ARBA00022808"/>
    </source>
</evidence>
<dbReference type="EMBL" id="JAOUSE010000006">
    <property type="protein sequence ID" value="MCU9593590.1"/>
    <property type="molecule type" value="Genomic_DNA"/>
</dbReference>
<feature type="binding site" evidence="5">
    <location>
        <position position="241"/>
    </location>
    <ligand>
        <name>Mn(2+)</name>
        <dbReference type="ChEBI" id="CHEBI:29035"/>
        <label>2</label>
    </ligand>
</feature>
<keyword evidence="3 5" id="KW-0369">Histidine metabolism</keyword>
<feature type="binding site" evidence="5">
    <location>
        <position position="241"/>
    </location>
    <ligand>
        <name>Mn(2+)</name>
        <dbReference type="ChEBI" id="CHEBI:29035"/>
        <label>1</label>
    </ligand>
</feature>
<name>A0ABT2WD34_9BACI</name>
<feature type="binding site" evidence="5">
    <location>
        <position position="160"/>
    </location>
    <ligand>
        <name>Mn(2+)</name>
        <dbReference type="ChEBI" id="CHEBI:29035"/>
        <label>1</label>
    </ligand>
</feature>
<dbReference type="SUPFAM" id="SSF52768">
    <property type="entry name" value="Arginase/deacetylase"/>
    <property type="match status" value="1"/>
</dbReference>
<dbReference type="PIRSF" id="PIRSF036979">
    <property type="entry name" value="Arginase"/>
    <property type="match status" value="1"/>
</dbReference>
<keyword evidence="2 5" id="KW-0378">Hydrolase</keyword>
<comment type="catalytic activity">
    <reaction evidence="5">
        <text>N-formimidoyl-L-glutamate + H2O = formamide + L-glutamate</text>
        <dbReference type="Rhea" id="RHEA:22492"/>
        <dbReference type="ChEBI" id="CHEBI:15377"/>
        <dbReference type="ChEBI" id="CHEBI:16397"/>
        <dbReference type="ChEBI" id="CHEBI:29985"/>
        <dbReference type="ChEBI" id="CHEBI:58928"/>
        <dbReference type="EC" id="3.5.3.8"/>
    </reaction>
</comment>
<evidence type="ECO:0000256" key="4">
    <source>
        <dbReference type="ARBA" id="ARBA00023211"/>
    </source>
</evidence>
<feature type="binding site" evidence="5">
    <location>
        <position position="130"/>
    </location>
    <ligand>
        <name>Mn(2+)</name>
        <dbReference type="ChEBI" id="CHEBI:29035"/>
        <label>1</label>
    </ligand>
</feature>
<comment type="caution">
    <text evidence="8">The sequence shown here is derived from an EMBL/GenBank/DDBJ whole genome shotgun (WGS) entry which is preliminary data.</text>
</comment>
<sequence length="318" mass="35599">MYKQPQSQLWQGRNDGPDSLSSRIFQKVELQTIESIKTYKGTNSFCIMGFECDEGVRRNKGRIGAAEAPKEIRRYLASIPYHFNENVKLIDTGNTVCEGTNLEAAQKELGHYIKTILQASAFPVILGGGHETLYGHYLGVRSYLGDSVSLGIINIDAHFDMRNDSLPSSGTMFKQILEEDQNTSYLVLGIQKYGNTKRLFNTAEKYNCIYILEEDIENYPKTFQVIDHFCKKHDAIIFTLCTDAICSDAAPGVSAPSPFGLNKKVVRNLIKYISKKTNLLSFDISEVNPLLDQDGKTSRLAAYLIAELISNRQNIVSA</sequence>
<feature type="binding site" evidence="5">
    <location>
        <position position="158"/>
    </location>
    <ligand>
        <name>Mn(2+)</name>
        <dbReference type="ChEBI" id="CHEBI:29035"/>
        <label>2</label>
    </ligand>
</feature>
<feature type="binding site" evidence="5">
    <location>
        <position position="156"/>
    </location>
    <ligand>
        <name>Mn(2+)</name>
        <dbReference type="ChEBI" id="CHEBI:29035"/>
        <label>2</label>
    </ligand>
</feature>
<evidence type="ECO:0000256" key="5">
    <source>
        <dbReference type="HAMAP-Rule" id="MF_00737"/>
    </source>
</evidence>
<organism evidence="8 9">
    <name type="scientific">Pallidibacillus thermolactis</name>
    <dbReference type="NCBI Taxonomy" id="251051"/>
    <lineage>
        <taxon>Bacteria</taxon>
        <taxon>Bacillati</taxon>
        <taxon>Bacillota</taxon>
        <taxon>Bacilli</taxon>
        <taxon>Bacillales</taxon>
        <taxon>Bacillaceae</taxon>
        <taxon>Pallidibacillus</taxon>
    </lineage>
</organism>
<evidence type="ECO:0000256" key="2">
    <source>
        <dbReference type="ARBA" id="ARBA00022801"/>
    </source>
</evidence>
<dbReference type="PROSITE" id="PS51409">
    <property type="entry name" value="ARGINASE_2"/>
    <property type="match status" value="1"/>
</dbReference>
<dbReference type="EC" id="3.5.3.8" evidence="5 6"/>
<feature type="binding site" evidence="5">
    <location>
        <position position="243"/>
    </location>
    <ligand>
        <name>Mn(2+)</name>
        <dbReference type="ChEBI" id="CHEBI:29035"/>
        <label>2</label>
    </ligand>
</feature>
<dbReference type="Proteomes" id="UP001208656">
    <property type="component" value="Unassembled WGS sequence"/>
</dbReference>
<evidence type="ECO:0000256" key="6">
    <source>
        <dbReference type="NCBIfam" id="TIGR01227"/>
    </source>
</evidence>
<comment type="function">
    <text evidence="5">Catalyzes the conversion of N-formimidoyl-L-glutamate to L-glutamate and formamide.</text>
</comment>